<dbReference type="GO" id="GO:0045944">
    <property type="term" value="P:positive regulation of transcription by RNA polymerase II"/>
    <property type="evidence" value="ECO:0007669"/>
    <property type="project" value="TreeGrafter"/>
</dbReference>
<dbReference type="SUPFAM" id="SSF57701">
    <property type="entry name" value="Zn2/Cys6 DNA-binding domain"/>
    <property type="match status" value="1"/>
</dbReference>
<gene>
    <name evidence="5" type="ORF">ZT1A5_G2324</name>
</gene>
<dbReference type="GO" id="GO:0000981">
    <property type="term" value="F:DNA-binding transcription factor activity, RNA polymerase II-specific"/>
    <property type="evidence" value="ECO:0007669"/>
    <property type="project" value="InterPro"/>
</dbReference>
<dbReference type="AlphaFoldDB" id="A0A1Y6LC15"/>
<accession>A0A1Y6LC15</accession>
<proteinExistence type="predicted"/>
<reference evidence="5 6" key="1">
    <citation type="submission" date="2016-10" db="EMBL/GenBank/DDBJ databases">
        <authorList>
            <person name="Varghese N."/>
        </authorList>
    </citation>
    <scope>NUCLEOTIDE SEQUENCE [LARGE SCALE GENOMIC DNA]</scope>
</reference>
<comment type="subcellular location">
    <subcellularLocation>
        <location evidence="1">Nucleus</location>
    </subcellularLocation>
</comment>
<dbReference type="Gene3D" id="4.10.240.10">
    <property type="entry name" value="Zn(2)-C6 fungal-type DNA-binding domain"/>
    <property type="match status" value="1"/>
</dbReference>
<dbReference type="PANTHER" id="PTHR37534">
    <property type="entry name" value="TRANSCRIPTIONAL ACTIVATOR PROTEIN UGA3"/>
    <property type="match status" value="1"/>
</dbReference>
<evidence type="ECO:0000259" key="4">
    <source>
        <dbReference type="PROSITE" id="PS50048"/>
    </source>
</evidence>
<keyword evidence="2" id="KW-0539">Nucleus</keyword>
<dbReference type="GO" id="GO:0000976">
    <property type="term" value="F:transcription cis-regulatory region binding"/>
    <property type="evidence" value="ECO:0007669"/>
    <property type="project" value="TreeGrafter"/>
</dbReference>
<sequence>MKRTLKSSKSHNGCQRCKARKLKCDETRPACNVCIKAGVECPGCVPQLRWSTKHEKFGHADARNASQDLDGRVAGQKRGADGSVRAATTSPAAAQNAQRLRASSREAAESLNEPATRSPADAEAAVFARPQVLDPLEWLDFENGASDYITPNNTWTPYDELLADASMMNSGMLLGSPDALGQFGPWYGDTQNNSPTSTSAIEVAQRNTHDQALSPHQSHPKKNSSLLGTFYRLATPTASARFSEEHLVQHYFAEVCPLFSCYGSNANPFHRLVKDLWTDSTTIHRAVQSMAIAHLSNQYPYMAPLGRAKRSQAWRSLQADLRAYRSGRISLEKVLMSCLLLGVSSPWHTPTNLGLPYLFIARTLIQGYMRTETHRPHNTLSDEKFYLDAFMHWEMLASFFEPVAMTSFPLGAPDPPILIRGEAVTPHPWTGIAPELHFALAEIGRLSRRRTNRLAMKHSDPQAMMQKDEMDCEWASSLERLVESIQLPAPDDIVDHGDEKTSRRDLLWTTEAYRYVGLLEIYLIFPSLLSNRVNRGDSFPSMDEHVFLPPTEDTGFAENQDAWLSTIALHALRLIKDTPLSSAACRMHLLVLAFAGSQLRLPSEHTTTEYYDRVLEMRRVVDERMLALSRKYPQGQVLQILDIIKEAWESLDRGERCVHWLKIACEHGWQTLLG</sequence>
<dbReference type="InterPro" id="IPR001138">
    <property type="entry name" value="Zn2Cys6_DnaBD"/>
</dbReference>
<dbReference type="PROSITE" id="PS00463">
    <property type="entry name" value="ZN2_CY6_FUNGAL_1"/>
    <property type="match status" value="1"/>
</dbReference>
<evidence type="ECO:0000313" key="6">
    <source>
        <dbReference type="Proteomes" id="UP000215453"/>
    </source>
</evidence>
<organism evidence="5 6">
    <name type="scientific">Zymoseptoria tritici ST99CH_1A5</name>
    <dbReference type="NCBI Taxonomy" id="1276529"/>
    <lineage>
        <taxon>Eukaryota</taxon>
        <taxon>Fungi</taxon>
        <taxon>Dikarya</taxon>
        <taxon>Ascomycota</taxon>
        <taxon>Pezizomycotina</taxon>
        <taxon>Dothideomycetes</taxon>
        <taxon>Dothideomycetidae</taxon>
        <taxon>Mycosphaerellales</taxon>
        <taxon>Mycosphaerellaceae</taxon>
        <taxon>Zymoseptoria</taxon>
    </lineage>
</organism>
<dbReference type="InterPro" id="IPR036864">
    <property type="entry name" value="Zn2-C6_fun-type_DNA-bd_sf"/>
</dbReference>
<evidence type="ECO:0000256" key="2">
    <source>
        <dbReference type="ARBA" id="ARBA00023242"/>
    </source>
</evidence>
<protein>
    <recommendedName>
        <fullName evidence="4">Zn(2)-C6 fungal-type domain-containing protein</fullName>
    </recommendedName>
</protein>
<evidence type="ECO:0000256" key="1">
    <source>
        <dbReference type="ARBA" id="ARBA00004123"/>
    </source>
</evidence>
<evidence type="ECO:0000313" key="5">
    <source>
        <dbReference type="EMBL" id="SMY20888.1"/>
    </source>
</evidence>
<dbReference type="Proteomes" id="UP000215453">
    <property type="component" value="Chromosome 2"/>
</dbReference>
<dbReference type="Pfam" id="PF11951">
    <property type="entry name" value="Fungal_trans_2"/>
    <property type="match status" value="1"/>
</dbReference>
<feature type="compositionally biased region" description="Low complexity" evidence="3">
    <location>
        <begin position="86"/>
        <end position="98"/>
    </location>
</feature>
<dbReference type="PROSITE" id="PS50048">
    <property type="entry name" value="ZN2_CY6_FUNGAL_2"/>
    <property type="match status" value="1"/>
</dbReference>
<name>A0A1Y6LC15_ZYMTR</name>
<dbReference type="Pfam" id="PF00172">
    <property type="entry name" value="Zn_clus"/>
    <property type="match status" value="1"/>
</dbReference>
<dbReference type="PANTHER" id="PTHR37534:SF11">
    <property type="entry name" value="ZN(II)2CYS6 TRANSCRIPTION FACTOR (EUROFUNG)"/>
    <property type="match status" value="1"/>
</dbReference>
<dbReference type="SMART" id="SM00066">
    <property type="entry name" value="GAL4"/>
    <property type="match status" value="1"/>
</dbReference>
<dbReference type="CDD" id="cd00067">
    <property type="entry name" value="GAL4"/>
    <property type="match status" value="1"/>
</dbReference>
<evidence type="ECO:0000256" key="3">
    <source>
        <dbReference type="SAM" id="MobiDB-lite"/>
    </source>
</evidence>
<dbReference type="EMBL" id="LT882677">
    <property type="protein sequence ID" value="SMY20888.1"/>
    <property type="molecule type" value="Genomic_DNA"/>
</dbReference>
<feature type="domain" description="Zn(2)-C6 fungal-type" evidence="4">
    <location>
        <begin position="13"/>
        <end position="41"/>
    </location>
</feature>
<feature type="region of interest" description="Disordered" evidence="3">
    <location>
        <begin position="61"/>
        <end position="122"/>
    </location>
</feature>
<dbReference type="GO" id="GO:0008270">
    <property type="term" value="F:zinc ion binding"/>
    <property type="evidence" value="ECO:0007669"/>
    <property type="project" value="InterPro"/>
</dbReference>
<dbReference type="InterPro" id="IPR021858">
    <property type="entry name" value="Fun_TF"/>
</dbReference>
<dbReference type="GO" id="GO:0005634">
    <property type="term" value="C:nucleus"/>
    <property type="evidence" value="ECO:0007669"/>
    <property type="project" value="UniProtKB-SubCell"/>
</dbReference>